<keyword evidence="2" id="KW-1133">Transmembrane helix</keyword>
<dbReference type="RefSeq" id="WP_307412556.1">
    <property type="nucleotide sequence ID" value="NZ_JAUSTW010000009.1"/>
</dbReference>
<keyword evidence="2" id="KW-0472">Membrane</keyword>
<dbReference type="PANTHER" id="PTHR40446:SF2">
    <property type="entry name" value="N-ACETYLGLUCOSAMINE-1-PHOSPHODIESTER ALPHA-N-ACETYLGLUCOSAMINIDASE"/>
    <property type="match status" value="1"/>
</dbReference>
<feature type="compositionally biased region" description="Polar residues" evidence="1">
    <location>
        <begin position="1"/>
        <end position="13"/>
    </location>
</feature>
<feature type="region of interest" description="Disordered" evidence="1">
    <location>
        <begin position="1"/>
        <end position="22"/>
    </location>
</feature>
<feature type="transmembrane region" description="Helical" evidence="2">
    <location>
        <begin position="27"/>
        <end position="48"/>
    </location>
</feature>
<dbReference type="InterPro" id="IPR018711">
    <property type="entry name" value="NAGPA"/>
</dbReference>
<reference evidence="4 5" key="1">
    <citation type="submission" date="2023-07" db="EMBL/GenBank/DDBJ databases">
        <title>Genomic Encyclopedia of Type Strains, Phase IV (KMG-IV): sequencing the most valuable type-strain genomes for metagenomic binning, comparative biology and taxonomic classification.</title>
        <authorList>
            <person name="Goeker M."/>
        </authorList>
    </citation>
    <scope>NUCLEOTIDE SEQUENCE [LARGE SCALE GENOMIC DNA]</scope>
    <source>
        <strain evidence="4 5">DSM 27594</strain>
    </source>
</reference>
<evidence type="ECO:0000256" key="2">
    <source>
        <dbReference type="SAM" id="Phobius"/>
    </source>
</evidence>
<evidence type="ECO:0000313" key="5">
    <source>
        <dbReference type="Proteomes" id="UP001224122"/>
    </source>
</evidence>
<evidence type="ECO:0000259" key="3">
    <source>
        <dbReference type="Pfam" id="PF09992"/>
    </source>
</evidence>
<keyword evidence="5" id="KW-1185">Reference proteome</keyword>
<organism evidence="4 5">
    <name type="scientific">Neobacillus ginsengisoli</name>
    <dbReference type="NCBI Taxonomy" id="904295"/>
    <lineage>
        <taxon>Bacteria</taxon>
        <taxon>Bacillati</taxon>
        <taxon>Bacillota</taxon>
        <taxon>Bacilli</taxon>
        <taxon>Bacillales</taxon>
        <taxon>Bacillaceae</taxon>
        <taxon>Neobacillus</taxon>
    </lineage>
</organism>
<dbReference type="Proteomes" id="UP001224122">
    <property type="component" value="Unassembled WGS sequence"/>
</dbReference>
<feature type="domain" description="Phosphodiester glycosidase" evidence="3">
    <location>
        <begin position="165"/>
        <end position="350"/>
    </location>
</feature>
<gene>
    <name evidence="4" type="ORF">J2S10_004551</name>
</gene>
<accession>A0ABT9Y1E5</accession>
<name>A0ABT9Y1E5_9BACI</name>
<proteinExistence type="predicted"/>
<sequence>MELQTTDTAYVSRQNRKPNPKPKRKRIWRIFLTICLILVLGGGGFLYGTNQGLQMRRMLLGTVFSTYHPQYEKFMRLLLPQSEIDALYNARNHPQTVQTTIAQAQQDNQTTVKTGTTENIQVDTITTANYTAKVMIIPDPTTVHMVGTKFATKGQPLSDLIKENNGVAGINAGGFFDPSGRGSGGEMIGIVISNGNILSVPSGGKNVPSLVGGFLKDGQFITGNYSASQLLKLGVTDAVSFGPQLIVNGENRVSSTVDGAWGWAPRTAIGQEKNGSIVMIITDGRFYWDKTHRGASMSDMAHMFEKYNVTNAIAMDGGGSTTMIKDGELLLKPATSTSVGMRYLPNAWVVIPH</sequence>
<protein>
    <submittedName>
        <fullName evidence="4">Exopolysaccharide biosynthesis protein</fullName>
    </submittedName>
</protein>
<evidence type="ECO:0000256" key="1">
    <source>
        <dbReference type="SAM" id="MobiDB-lite"/>
    </source>
</evidence>
<dbReference type="PANTHER" id="PTHR40446">
    <property type="entry name" value="N-ACETYLGLUCOSAMINE-1-PHOSPHODIESTER ALPHA-N-ACETYLGLUCOSAMINIDASE"/>
    <property type="match status" value="1"/>
</dbReference>
<dbReference type="Pfam" id="PF09992">
    <property type="entry name" value="NAGPA"/>
    <property type="match status" value="1"/>
</dbReference>
<comment type="caution">
    <text evidence="4">The sequence shown here is derived from an EMBL/GenBank/DDBJ whole genome shotgun (WGS) entry which is preliminary data.</text>
</comment>
<dbReference type="EMBL" id="JAUSTW010000009">
    <property type="protein sequence ID" value="MDQ0201345.1"/>
    <property type="molecule type" value="Genomic_DNA"/>
</dbReference>
<evidence type="ECO:0000313" key="4">
    <source>
        <dbReference type="EMBL" id="MDQ0201345.1"/>
    </source>
</evidence>
<keyword evidence="2" id="KW-0812">Transmembrane</keyword>